<evidence type="ECO:0000313" key="1">
    <source>
        <dbReference type="EMBL" id="CAG8482563.1"/>
    </source>
</evidence>
<gene>
    <name evidence="1" type="ORF">GMARGA_LOCUS1315</name>
</gene>
<comment type="caution">
    <text evidence="1">The sequence shown here is derived from an EMBL/GenBank/DDBJ whole genome shotgun (WGS) entry which is preliminary data.</text>
</comment>
<accession>A0ABM8VZ04</accession>
<evidence type="ECO:0000313" key="2">
    <source>
        <dbReference type="Proteomes" id="UP000789901"/>
    </source>
</evidence>
<dbReference type="Proteomes" id="UP000789901">
    <property type="component" value="Unassembled WGS sequence"/>
</dbReference>
<keyword evidence="2" id="KW-1185">Reference proteome</keyword>
<name>A0ABM8VZ04_GIGMA</name>
<protein>
    <submittedName>
        <fullName evidence="1">9144_t:CDS:1</fullName>
    </submittedName>
</protein>
<dbReference type="EMBL" id="CAJVQB010000335">
    <property type="protein sequence ID" value="CAG8482563.1"/>
    <property type="molecule type" value="Genomic_DNA"/>
</dbReference>
<reference evidence="1 2" key="1">
    <citation type="submission" date="2021-06" db="EMBL/GenBank/DDBJ databases">
        <authorList>
            <person name="Kallberg Y."/>
            <person name="Tangrot J."/>
            <person name="Rosling A."/>
        </authorList>
    </citation>
    <scope>NUCLEOTIDE SEQUENCE [LARGE SCALE GENOMIC DNA]</scope>
    <source>
        <strain evidence="1 2">120-4 pot B 10/14</strain>
    </source>
</reference>
<organism evidence="1 2">
    <name type="scientific">Gigaspora margarita</name>
    <dbReference type="NCBI Taxonomy" id="4874"/>
    <lineage>
        <taxon>Eukaryota</taxon>
        <taxon>Fungi</taxon>
        <taxon>Fungi incertae sedis</taxon>
        <taxon>Mucoromycota</taxon>
        <taxon>Glomeromycotina</taxon>
        <taxon>Glomeromycetes</taxon>
        <taxon>Diversisporales</taxon>
        <taxon>Gigasporaceae</taxon>
        <taxon>Gigaspora</taxon>
    </lineage>
</organism>
<proteinExistence type="predicted"/>
<sequence length="74" mass="8143">MSASGEVVPEIKTLNTQITNLLKENATFTDTITTSNKNTEDILNNLDINFTANDTLTDKLNKIVTASKEISEIK</sequence>